<dbReference type="PANTHER" id="PTHR42991">
    <property type="entry name" value="ALDEHYDE DEHYDROGENASE"/>
    <property type="match status" value="1"/>
</dbReference>
<feature type="compositionally biased region" description="Basic residues" evidence="3">
    <location>
        <begin position="78"/>
        <end position="90"/>
    </location>
</feature>
<dbReference type="EC" id="1.2.1.19" evidence="5"/>
<evidence type="ECO:0000256" key="2">
    <source>
        <dbReference type="ARBA" id="ARBA00023002"/>
    </source>
</evidence>
<dbReference type="Proteomes" id="UP000250561">
    <property type="component" value="Unassembled WGS sequence"/>
</dbReference>
<sequence length="90" mass="9806">MMRILKAVVEGVRTFGYYNAGQDCTAACRIYAQKGIYDTLVEKLGAAVATLKSGAPDDESTDAWTFKLAGASRTRQQGSRRGRKRQGTSK</sequence>
<protein>
    <submittedName>
        <fullName evidence="5">Gamma-aminobutyraldehyde dehydrogenase</fullName>
        <ecNumber evidence="5">1.2.1.19</ecNumber>
    </submittedName>
</protein>
<dbReference type="InterPro" id="IPR016163">
    <property type="entry name" value="Ald_DH_C"/>
</dbReference>
<feature type="domain" description="Aldehyde dehydrogenase" evidence="4">
    <location>
        <begin position="5"/>
        <end position="62"/>
    </location>
</feature>
<organism evidence="5 6">
    <name type="scientific">Escherichia coli</name>
    <dbReference type="NCBI Taxonomy" id="562"/>
    <lineage>
        <taxon>Bacteria</taxon>
        <taxon>Pseudomonadati</taxon>
        <taxon>Pseudomonadota</taxon>
        <taxon>Gammaproteobacteria</taxon>
        <taxon>Enterobacterales</taxon>
        <taxon>Enterobacteriaceae</taxon>
        <taxon>Escherichia</taxon>
    </lineage>
</organism>
<accession>A0A2X1KJP3</accession>
<keyword evidence="2 5" id="KW-0560">Oxidoreductase</keyword>
<dbReference type="GO" id="GO:0008911">
    <property type="term" value="F:lactaldehyde dehydrogenase (NAD+) activity"/>
    <property type="evidence" value="ECO:0007669"/>
    <property type="project" value="TreeGrafter"/>
</dbReference>
<proteinExistence type="inferred from homology"/>
<dbReference type="PANTHER" id="PTHR42991:SF1">
    <property type="entry name" value="ALDEHYDE DEHYDROGENASE"/>
    <property type="match status" value="1"/>
</dbReference>
<feature type="region of interest" description="Disordered" evidence="3">
    <location>
        <begin position="69"/>
        <end position="90"/>
    </location>
</feature>
<evidence type="ECO:0000256" key="3">
    <source>
        <dbReference type="SAM" id="MobiDB-lite"/>
    </source>
</evidence>
<dbReference type="Gene3D" id="3.40.309.10">
    <property type="entry name" value="Aldehyde Dehydrogenase, Chain A, domain 2"/>
    <property type="match status" value="1"/>
</dbReference>
<dbReference type="InterPro" id="IPR016161">
    <property type="entry name" value="Ald_DH/histidinol_DH"/>
</dbReference>
<evidence type="ECO:0000259" key="4">
    <source>
        <dbReference type="Pfam" id="PF00171"/>
    </source>
</evidence>
<evidence type="ECO:0000313" key="6">
    <source>
        <dbReference type="Proteomes" id="UP000250561"/>
    </source>
</evidence>
<reference evidence="5 6" key="1">
    <citation type="submission" date="2018-06" db="EMBL/GenBank/DDBJ databases">
        <authorList>
            <consortium name="Pathogen Informatics"/>
            <person name="Doyle S."/>
        </authorList>
    </citation>
    <scope>NUCLEOTIDE SEQUENCE [LARGE SCALE GENOMIC DNA]</scope>
    <source>
        <strain evidence="5 6">NCTC11126</strain>
    </source>
</reference>
<comment type="similarity">
    <text evidence="1">Belongs to the aldehyde dehydrogenase family.</text>
</comment>
<name>A0A2X1KJP3_ECOLX</name>
<gene>
    <name evidence="5" type="primary">ydcW_2</name>
    <name evidence="5" type="ORF">NCTC11126_06692</name>
</gene>
<dbReference type="InterPro" id="IPR015590">
    <property type="entry name" value="Aldehyde_DH_dom"/>
</dbReference>
<dbReference type="SUPFAM" id="SSF53720">
    <property type="entry name" value="ALDH-like"/>
    <property type="match status" value="1"/>
</dbReference>
<evidence type="ECO:0000256" key="1">
    <source>
        <dbReference type="ARBA" id="ARBA00009986"/>
    </source>
</evidence>
<dbReference type="InterPro" id="IPR051020">
    <property type="entry name" value="ALDH-related_metabolic_enz"/>
</dbReference>
<evidence type="ECO:0000313" key="5">
    <source>
        <dbReference type="EMBL" id="SPW59313.1"/>
    </source>
</evidence>
<dbReference type="AlphaFoldDB" id="A0A2X1KJP3"/>
<dbReference type="EMBL" id="UARS01000023">
    <property type="protein sequence ID" value="SPW59313.1"/>
    <property type="molecule type" value="Genomic_DNA"/>
</dbReference>
<dbReference type="Pfam" id="PF00171">
    <property type="entry name" value="Aldedh"/>
    <property type="match status" value="1"/>
</dbReference>
<dbReference type="GO" id="GO:0019145">
    <property type="term" value="F:aminobutyraldehyde dehydrogenase (NAD+) activity"/>
    <property type="evidence" value="ECO:0007669"/>
    <property type="project" value="UniProtKB-EC"/>
</dbReference>